<name>A0A8R7QIM0_TRIUA</name>
<dbReference type="Gramene" id="TuG1812G0500005458.01.T01">
    <property type="protein sequence ID" value="TuG1812G0500005458.01.T01"/>
    <property type="gene ID" value="TuG1812G0500005458.01"/>
</dbReference>
<evidence type="ECO:0000313" key="2">
    <source>
        <dbReference type="EnsemblPlants" id="TuG1812G0500005458.01.T01"/>
    </source>
</evidence>
<dbReference type="EnsemblPlants" id="TuG1812G0500005458.01.T01">
    <property type="protein sequence ID" value="TuG1812G0500005458.01.T01"/>
    <property type="gene ID" value="TuG1812G0500005458.01"/>
</dbReference>
<reference evidence="2" key="3">
    <citation type="submission" date="2022-06" db="UniProtKB">
        <authorList>
            <consortium name="EnsemblPlants"/>
        </authorList>
    </citation>
    <scope>IDENTIFICATION</scope>
</reference>
<accession>A0A8R7QIM0</accession>
<dbReference type="AlphaFoldDB" id="A0A8R7QIM0"/>
<evidence type="ECO:0000256" key="1">
    <source>
        <dbReference type="SAM" id="MobiDB-lite"/>
    </source>
</evidence>
<protein>
    <submittedName>
        <fullName evidence="2">Uncharacterized protein</fullName>
    </submittedName>
</protein>
<sequence length="186" mass="20312">MTNPAARRPPWRPVPSSPRRSSGDPRCAWIRADPTIPRRAGGPARGARQRSPPMAVNGGGFAIGYALASVRMPVYAHMMYLKISVLTMTIGRATAKACRCEFLRMGIATVAATTHQQRRCSSMVPCLHLATSLLYLAMVASPTSNSGNPILLCDPCDIFLATNHIVCYFLLFSYVLRFCGYLTTNC</sequence>
<dbReference type="Proteomes" id="UP000015106">
    <property type="component" value="Chromosome 5"/>
</dbReference>
<proteinExistence type="predicted"/>
<organism evidence="2 3">
    <name type="scientific">Triticum urartu</name>
    <name type="common">Red wild einkorn</name>
    <name type="synonym">Crithodium urartu</name>
    <dbReference type="NCBI Taxonomy" id="4572"/>
    <lineage>
        <taxon>Eukaryota</taxon>
        <taxon>Viridiplantae</taxon>
        <taxon>Streptophyta</taxon>
        <taxon>Embryophyta</taxon>
        <taxon>Tracheophyta</taxon>
        <taxon>Spermatophyta</taxon>
        <taxon>Magnoliopsida</taxon>
        <taxon>Liliopsida</taxon>
        <taxon>Poales</taxon>
        <taxon>Poaceae</taxon>
        <taxon>BOP clade</taxon>
        <taxon>Pooideae</taxon>
        <taxon>Triticodae</taxon>
        <taxon>Triticeae</taxon>
        <taxon>Triticinae</taxon>
        <taxon>Triticum</taxon>
    </lineage>
</organism>
<evidence type="ECO:0000313" key="3">
    <source>
        <dbReference type="Proteomes" id="UP000015106"/>
    </source>
</evidence>
<feature type="region of interest" description="Disordered" evidence="1">
    <location>
        <begin position="1"/>
        <end position="29"/>
    </location>
</feature>
<keyword evidence="3" id="KW-1185">Reference proteome</keyword>
<reference evidence="2" key="2">
    <citation type="submission" date="2018-03" db="EMBL/GenBank/DDBJ databases">
        <title>The Triticum urartu genome reveals the dynamic nature of wheat genome evolution.</title>
        <authorList>
            <person name="Ling H."/>
            <person name="Ma B."/>
            <person name="Shi X."/>
            <person name="Liu H."/>
            <person name="Dong L."/>
            <person name="Sun H."/>
            <person name="Cao Y."/>
            <person name="Gao Q."/>
            <person name="Zheng S."/>
            <person name="Li Y."/>
            <person name="Yu Y."/>
            <person name="Du H."/>
            <person name="Qi M."/>
            <person name="Li Y."/>
            <person name="Yu H."/>
            <person name="Cui Y."/>
            <person name="Wang N."/>
            <person name="Chen C."/>
            <person name="Wu H."/>
            <person name="Zhao Y."/>
            <person name="Zhang J."/>
            <person name="Li Y."/>
            <person name="Zhou W."/>
            <person name="Zhang B."/>
            <person name="Hu W."/>
            <person name="Eijk M."/>
            <person name="Tang J."/>
            <person name="Witsenboer H."/>
            <person name="Zhao S."/>
            <person name="Li Z."/>
            <person name="Zhang A."/>
            <person name="Wang D."/>
            <person name="Liang C."/>
        </authorList>
    </citation>
    <scope>NUCLEOTIDE SEQUENCE [LARGE SCALE GENOMIC DNA]</scope>
    <source>
        <strain evidence="2">cv. G1812</strain>
    </source>
</reference>
<reference evidence="3" key="1">
    <citation type="journal article" date="2013" name="Nature">
        <title>Draft genome of the wheat A-genome progenitor Triticum urartu.</title>
        <authorList>
            <person name="Ling H.Q."/>
            <person name="Zhao S."/>
            <person name="Liu D."/>
            <person name="Wang J."/>
            <person name="Sun H."/>
            <person name="Zhang C."/>
            <person name="Fan H."/>
            <person name="Li D."/>
            <person name="Dong L."/>
            <person name="Tao Y."/>
            <person name="Gao C."/>
            <person name="Wu H."/>
            <person name="Li Y."/>
            <person name="Cui Y."/>
            <person name="Guo X."/>
            <person name="Zheng S."/>
            <person name="Wang B."/>
            <person name="Yu K."/>
            <person name="Liang Q."/>
            <person name="Yang W."/>
            <person name="Lou X."/>
            <person name="Chen J."/>
            <person name="Feng M."/>
            <person name="Jian J."/>
            <person name="Zhang X."/>
            <person name="Luo G."/>
            <person name="Jiang Y."/>
            <person name="Liu J."/>
            <person name="Wang Z."/>
            <person name="Sha Y."/>
            <person name="Zhang B."/>
            <person name="Wu H."/>
            <person name="Tang D."/>
            <person name="Shen Q."/>
            <person name="Xue P."/>
            <person name="Zou S."/>
            <person name="Wang X."/>
            <person name="Liu X."/>
            <person name="Wang F."/>
            <person name="Yang Y."/>
            <person name="An X."/>
            <person name="Dong Z."/>
            <person name="Zhang K."/>
            <person name="Zhang X."/>
            <person name="Luo M.C."/>
            <person name="Dvorak J."/>
            <person name="Tong Y."/>
            <person name="Wang J."/>
            <person name="Yang H."/>
            <person name="Li Z."/>
            <person name="Wang D."/>
            <person name="Zhang A."/>
            <person name="Wang J."/>
        </authorList>
    </citation>
    <scope>NUCLEOTIDE SEQUENCE</scope>
    <source>
        <strain evidence="3">cv. G1812</strain>
    </source>
</reference>
<feature type="compositionally biased region" description="Low complexity" evidence="1">
    <location>
        <begin position="17"/>
        <end position="26"/>
    </location>
</feature>